<dbReference type="EC" id="2.7.13.3" evidence="2"/>
<evidence type="ECO:0000256" key="5">
    <source>
        <dbReference type="ARBA" id="ARBA00022777"/>
    </source>
</evidence>
<feature type="domain" description="Histidine kinase/HSP90-like ATPase" evidence="8">
    <location>
        <begin position="510"/>
        <end position="620"/>
    </location>
</feature>
<dbReference type="InterPro" id="IPR050428">
    <property type="entry name" value="TCS_sensor_his_kinase"/>
</dbReference>
<protein>
    <recommendedName>
        <fullName evidence="2">histidine kinase</fullName>
        <ecNumber evidence="2">2.7.13.3</ecNumber>
    </recommendedName>
</protein>
<evidence type="ECO:0000256" key="3">
    <source>
        <dbReference type="ARBA" id="ARBA00022553"/>
    </source>
</evidence>
<evidence type="ECO:0000256" key="6">
    <source>
        <dbReference type="SAM" id="MobiDB-lite"/>
    </source>
</evidence>
<dbReference type="Gene3D" id="6.10.340.10">
    <property type="match status" value="1"/>
</dbReference>
<dbReference type="RefSeq" id="WP_203912795.1">
    <property type="nucleotide sequence ID" value="NZ_BONY01000060.1"/>
</dbReference>
<evidence type="ECO:0000256" key="2">
    <source>
        <dbReference type="ARBA" id="ARBA00012438"/>
    </source>
</evidence>
<keyword evidence="7" id="KW-1133">Transmembrane helix</keyword>
<feature type="transmembrane region" description="Helical" evidence="7">
    <location>
        <begin position="12"/>
        <end position="30"/>
    </location>
</feature>
<feature type="region of interest" description="Disordered" evidence="6">
    <location>
        <begin position="690"/>
        <end position="713"/>
    </location>
</feature>
<evidence type="ECO:0000313" key="9">
    <source>
        <dbReference type="EMBL" id="GIH09062.1"/>
    </source>
</evidence>
<evidence type="ECO:0000313" key="10">
    <source>
        <dbReference type="Proteomes" id="UP000612899"/>
    </source>
</evidence>
<comment type="catalytic activity">
    <reaction evidence="1">
        <text>ATP + protein L-histidine = ADP + protein N-phospho-L-histidine.</text>
        <dbReference type="EC" id="2.7.13.3"/>
    </reaction>
</comment>
<reference evidence="9" key="1">
    <citation type="submission" date="2021-01" db="EMBL/GenBank/DDBJ databases">
        <title>Whole genome shotgun sequence of Rhizocola hellebori NBRC 109834.</title>
        <authorList>
            <person name="Komaki H."/>
            <person name="Tamura T."/>
        </authorList>
    </citation>
    <scope>NUCLEOTIDE SEQUENCE</scope>
    <source>
        <strain evidence="9">NBRC 109834</strain>
    </source>
</reference>
<dbReference type="GO" id="GO:0004673">
    <property type="term" value="F:protein histidine kinase activity"/>
    <property type="evidence" value="ECO:0007669"/>
    <property type="project" value="UniProtKB-EC"/>
</dbReference>
<gene>
    <name evidence="9" type="ORF">Rhe02_71290</name>
</gene>
<dbReference type="InterPro" id="IPR013587">
    <property type="entry name" value="Nitrate/nitrite_sensing"/>
</dbReference>
<proteinExistence type="predicted"/>
<name>A0A8J3QFH3_9ACTN</name>
<dbReference type="PANTHER" id="PTHR45436:SF5">
    <property type="entry name" value="SENSOR HISTIDINE KINASE TRCS"/>
    <property type="match status" value="1"/>
</dbReference>
<dbReference type="InterPro" id="IPR036890">
    <property type="entry name" value="HATPase_C_sf"/>
</dbReference>
<dbReference type="Gene3D" id="3.30.565.10">
    <property type="entry name" value="Histidine kinase-like ATPase, C-terminal domain"/>
    <property type="match status" value="1"/>
</dbReference>
<organism evidence="9 10">
    <name type="scientific">Rhizocola hellebori</name>
    <dbReference type="NCBI Taxonomy" id="1392758"/>
    <lineage>
        <taxon>Bacteria</taxon>
        <taxon>Bacillati</taxon>
        <taxon>Actinomycetota</taxon>
        <taxon>Actinomycetes</taxon>
        <taxon>Micromonosporales</taxon>
        <taxon>Micromonosporaceae</taxon>
        <taxon>Rhizocola</taxon>
    </lineage>
</organism>
<evidence type="ECO:0000256" key="1">
    <source>
        <dbReference type="ARBA" id="ARBA00000085"/>
    </source>
</evidence>
<comment type="caution">
    <text evidence="9">The sequence shown here is derived from an EMBL/GenBank/DDBJ whole genome shotgun (WGS) entry which is preliminary data.</text>
</comment>
<evidence type="ECO:0000256" key="4">
    <source>
        <dbReference type="ARBA" id="ARBA00022679"/>
    </source>
</evidence>
<feature type="transmembrane region" description="Helical" evidence="7">
    <location>
        <begin position="305"/>
        <end position="328"/>
    </location>
</feature>
<sequence length="738" mass="80549">MKSRSLSIRARILILLLAPLLPLLGIWFFSTNESFGSALDLLDSRTTADDAGVPANVVVEAIQAERKLSMVHLGKTPPPVLVAQRQKTDEAIAYFQRVSSSARLREAATPLTMQHLGRLNEVLDRINVTRTGIDEGRYTRVQTMANFNEIIDRAYAMYSSIGGVNDQELARQASTIIALTEARDMLKREDALVTGMLVAGVTTIPEIVEMVQAIGLNRYLLANATRNLPAQDQAAYQELVSGVPYQNLRSMEERLIAQTSPRLPLPIDATWWQATFEEVDRQLFELGDVATQRTIAAATTTAIGVLLRLAVAGGLGLIVIIILITISIRIARTLIRRITEVRLRALDLAHNSLPQVVVRLRQGEKVEVPPIPEPEADELGQLSNAFEAVHHTAVESAVQEAALRTGLNQVFLNIGRRSQTLVHRQLSLLETMERRVTDPSELEEIYRVDHLAVRMRRYAEDLVILAGAVPGRGWRYPVPLSDVLRSAMSEVEDYTRVSVVSVPEVSLAGRAVSDVIHLIAELLENATTFSPKDTQVKLVGQVLPNGFAVEIEDRGVGMPSQDLAEANERLANPPDFDPARSSRLGLFVVARLAARHGVKVSLQPSIYGGITAVALLPNEIVVKRVNEMPALTASSAAATIIDAEPMLEDTQGMMAIAATPLPPRRERQIAAGVEGLPVRSRQANLVPQLREAPTPVAPLPEVTPARPAEDTRSLLSALQAGVSRGRQAAANQNEEEGQ</sequence>
<dbReference type="GO" id="GO:0000160">
    <property type="term" value="P:phosphorelay signal transduction system"/>
    <property type="evidence" value="ECO:0007669"/>
    <property type="project" value="TreeGrafter"/>
</dbReference>
<keyword evidence="3" id="KW-0597">Phosphoprotein</keyword>
<keyword evidence="4" id="KW-0808">Transferase</keyword>
<evidence type="ECO:0000259" key="8">
    <source>
        <dbReference type="SMART" id="SM00387"/>
    </source>
</evidence>
<dbReference type="EMBL" id="BONY01000060">
    <property type="protein sequence ID" value="GIH09062.1"/>
    <property type="molecule type" value="Genomic_DNA"/>
</dbReference>
<dbReference type="GO" id="GO:0005886">
    <property type="term" value="C:plasma membrane"/>
    <property type="evidence" value="ECO:0007669"/>
    <property type="project" value="TreeGrafter"/>
</dbReference>
<accession>A0A8J3QFH3</accession>
<dbReference type="CDD" id="cd00075">
    <property type="entry name" value="HATPase"/>
    <property type="match status" value="1"/>
</dbReference>
<dbReference type="AlphaFoldDB" id="A0A8J3QFH3"/>
<keyword evidence="7" id="KW-0812">Transmembrane</keyword>
<dbReference type="Proteomes" id="UP000612899">
    <property type="component" value="Unassembled WGS sequence"/>
</dbReference>
<dbReference type="Pfam" id="PF08376">
    <property type="entry name" value="NIT"/>
    <property type="match status" value="1"/>
</dbReference>
<dbReference type="InterPro" id="IPR003594">
    <property type="entry name" value="HATPase_dom"/>
</dbReference>
<evidence type="ECO:0000256" key="7">
    <source>
        <dbReference type="SAM" id="Phobius"/>
    </source>
</evidence>
<keyword evidence="5" id="KW-0418">Kinase</keyword>
<dbReference type="PANTHER" id="PTHR45436">
    <property type="entry name" value="SENSOR HISTIDINE KINASE YKOH"/>
    <property type="match status" value="1"/>
</dbReference>
<dbReference type="Pfam" id="PF02518">
    <property type="entry name" value="HATPase_c"/>
    <property type="match status" value="1"/>
</dbReference>
<dbReference type="SMART" id="SM00387">
    <property type="entry name" value="HATPase_c"/>
    <property type="match status" value="1"/>
</dbReference>
<keyword evidence="10" id="KW-1185">Reference proteome</keyword>
<dbReference type="SUPFAM" id="SSF55874">
    <property type="entry name" value="ATPase domain of HSP90 chaperone/DNA topoisomerase II/histidine kinase"/>
    <property type="match status" value="1"/>
</dbReference>
<keyword evidence="7" id="KW-0472">Membrane</keyword>